<evidence type="ECO:0000256" key="11">
    <source>
        <dbReference type="ARBA" id="ARBA00023310"/>
    </source>
</evidence>
<dbReference type="GO" id="GO:0046933">
    <property type="term" value="F:proton-transporting ATP synthase activity, rotational mechanism"/>
    <property type="evidence" value="ECO:0007669"/>
    <property type="project" value="UniProtKB-UniRule"/>
</dbReference>
<evidence type="ECO:0000313" key="16">
    <source>
        <dbReference type="Proteomes" id="UP000008718"/>
    </source>
</evidence>
<dbReference type="SUPFAM" id="SSF81333">
    <property type="entry name" value="F1F0 ATP synthase subunit C"/>
    <property type="match status" value="1"/>
</dbReference>
<evidence type="ECO:0000313" key="15">
    <source>
        <dbReference type="EMBL" id="ADQ80575.1"/>
    </source>
</evidence>
<dbReference type="InterPro" id="IPR038662">
    <property type="entry name" value="ATP_synth_F0_csu_sf"/>
</dbReference>
<evidence type="ECO:0000259" key="14">
    <source>
        <dbReference type="Pfam" id="PF00137"/>
    </source>
</evidence>
<dbReference type="GO" id="GO:0008289">
    <property type="term" value="F:lipid binding"/>
    <property type="evidence" value="ECO:0007669"/>
    <property type="project" value="UniProtKB-KW"/>
</dbReference>
<evidence type="ECO:0000256" key="2">
    <source>
        <dbReference type="ARBA" id="ARBA00006704"/>
    </source>
</evidence>
<dbReference type="InterPro" id="IPR002379">
    <property type="entry name" value="ATPase_proteolipid_c-like_dom"/>
</dbReference>
<keyword evidence="13" id="KW-0997">Cell inner membrane</keyword>
<evidence type="ECO:0000256" key="10">
    <source>
        <dbReference type="ARBA" id="ARBA00023136"/>
    </source>
</evidence>
<dbReference type="InterPro" id="IPR020537">
    <property type="entry name" value="ATP_synth_F0_csu_DDCD_BS"/>
</dbReference>
<keyword evidence="6 13" id="KW-0375">Hydrogen ion transport</keyword>
<dbReference type="PROSITE" id="PS00605">
    <property type="entry name" value="ATPASE_C"/>
    <property type="match status" value="1"/>
</dbReference>
<keyword evidence="10 13" id="KW-0472">Membrane</keyword>
<keyword evidence="5 13" id="KW-0812">Transmembrane</keyword>
<keyword evidence="8 13" id="KW-0406">Ion transport</keyword>
<evidence type="ECO:0000256" key="3">
    <source>
        <dbReference type="ARBA" id="ARBA00022448"/>
    </source>
</evidence>
<dbReference type="GO" id="GO:0005886">
    <property type="term" value="C:plasma membrane"/>
    <property type="evidence" value="ECO:0007669"/>
    <property type="project" value="UniProtKB-SubCell"/>
</dbReference>
<keyword evidence="16" id="KW-1185">Reference proteome</keyword>
<evidence type="ECO:0000256" key="1">
    <source>
        <dbReference type="ARBA" id="ARBA00004141"/>
    </source>
</evidence>
<comment type="subcellular location">
    <subcellularLocation>
        <location evidence="13">Cell inner membrane</location>
        <topology evidence="13">Multi-pass membrane protein</topology>
    </subcellularLocation>
    <subcellularLocation>
        <location evidence="1">Membrane</location>
        <topology evidence="1">Multi-pass membrane protein</topology>
    </subcellularLocation>
</comment>
<evidence type="ECO:0000256" key="6">
    <source>
        <dbReference type="ARBA" id="ARBA00022781"/>
    </source>
</evidence>
<keyword evidence="4 13" id="KW-0138">CF(0)</keyword>
<dbReference type="InterPro" id="IPR035921">
    <property type="entry name" value="F/V-ATP_Csub_sf"/>
</dbReference>
<dbReference type="KEGG" id="ppn:Palpr_2443"/>
<keyword evidence="13" id="KW-1003">Cell membrane</keyword>
<dbReference type="STRING" id="694427.Palpr_2443"/>
<proteinExistence type="inferred from homology"/>
<evidence type="ECO:0000256" key="13">
    <source>
        <dbReference type="HAMAP-Rule" id="MF_01396"/>
    </source>
</evidence>
<dbReference type="HAMAP" id="MF_01396">
    <property type="entry name" value="ATP_synth_c_bact"/>
    <property type="match status" value="1"/>
</dbReference>
<dbReference type="eggNOG" id="COG0636">
    <property type="taxonomic scope" value="Bacteria"/>
</dbReference>
<keyword evidence="11 13" id="KW-0066">ATP synthesis</keyword>
<name>E4T781_PALPW</name>
<dbReference type="InterPro" id="IPR005953">
    <property type="entry name" value="ATP_synth_csu_bac/chlpt"/>
</dbReference>
<gene>
    <name evidence="13" type="primary">atpE</name>
    <name evidence="15" type="ordered locus">Palpr_2443</name>
</gene>
<evidence type="ECO:0000256" key="12">
    <source>
        <dbReference type="ARBA" id="ARBA00025198"/>
    </source>
</evidence>
<evidence type="ECO:0000256" key="9">
    <source>
        <dbReference type="ARBA" id="ARBA00023121"/>
    </source>
</evidence>
<dbReference type="RefSeq" id="WP_013445944.1">
    <property type="nucleotide sequence ID" value="NC_014734.1"/>
</dbReference>
<dbReference type="Gene3D" id="1.20.20.10">
    <property type="entry name" value="F1F0 ATP synthase subunit C"/>
    <property type="match status" value="1"/>
</dbReference>
<feature type="transmembrane region" description="Helical" evidence="13">
    <location>
        <begin position="61"/>
        <end position="81"/>
    </location>
</feature>
<sequence>MLLTILLQAAAGAGLAKLGAGLGAGLAAIGAGLGIGRIGGSAMDGIARQPEAGSDIRMSMIIAAALVEGAALFAIVVCGFIL</sequence>
<protein>
    <recommendedName>
        <fullName evidence="13">ATP synthase subunit c</fullName>
    </recommendedName>
    <alternativeName>
        <fullName evidence="13">ATP synthase F(0) sector subunit c</fullName>
    </alternativeName>
    <alternativeName>
        <fullName evidence="13">F-type ATPase subunit c</fullName>
        <shortName evidence="13">F-ATPase subunit c</shortName>
    </alternativeName>
    <alternativeName>
        <fullName evidence="13">Lipid-binding protein</fullName>
    </alternativeName>
</protein>
<dbReference type="Pfam" id="PF00137">
    <property type="entry name" value="ATP-synt_C"/>
    <property type="match status" value="1"/>
</dbReference>
<dbReference type="EMBL" id="CP002345">
    <property type="protein sequence ID" value="ADQ80575.1"/>
    <property type="molecule type" value="Genomic_DNA"/>
</dbReference>
<dbReference type="GO" id="GO:0033177">
    <property type="term" value="C:proton-transporting two-sector ATPase complex, proton-transporting domain"/>
    <property type="evidence" value="ECO:0007669"/>
    <property type="project" value="InterPro"/>
</dbReference>
<dbReference type="PRINTS" id="PR00124">
    <property type="entry name" value="ATPASEC"/>
</dbReference>
<comment type="function">
    <text evidence="12 13">F(1)F(0) ATP synthase produces ATP from ADP in the presence of a proton or sodium gradient. F-type ATPases consist of two structural domains, F(1) containing the extramembraneous catalytic core and F(0) containing the membrane proton channel, linked together by a central stalk and a peripheral stalk. During catalysis, ATP synthesis in the catalytic domain of F(1) is coupled via a rotary mechanism of the central stalk subunits to proton translocation.</text>
</comment>
<evidence type="ECO:0000256" key="8">
    <source>
        <dbReference type="ARBA" id="ARBA00023065"/>
    </source>
</evidence>
<evidence type="ECO:0000256" key="5">
    <source>
        <dbReference type="ARBA" id="ARBA00022692"/>
    </source>
</evidence>
<comment type="subunit">
    <text evidence="13">F-type ATPases have 2 components, F(1) - the catalytic core - and F(0) - the membrane proton channel. F(1) has five subunits: alpha(3), beta(3), gamma(1), delta(1), epsilon(1). F(0) has three main subunits: a(1), b(2) and c(10-14). The alpha and beta chains form an alternating ring which encloses part of the gamma chain. F(1) is attached to F(0) by a central stalk formed by the gamma and epsilon chains, while a peripheral stalk is formed by the delta and b chains.</text>
</comment>
<keyword evidence="7 13" id="KW-1133">Transmembrane helix</keyword>
<keyword evidence="3 13" id="KW-0813">Transport</keyword>
<reference key="1">
    <citation type="submission" date="2010-11" db="EMBL/GenBank/DDBJ databases">
        <title>The complete genome of Paludibacter propionicigenes DSM 17365.</title>
        <authorList>
            <consortium name="US DOE Joint Genome Institute (JGI-PGF)"/>
            <person name="Lucas S."/>
            <person name="Copeland A."/>
            <person name="Lapidus A."/>
            <person name="Bruce D."/>
            <person name="Goodwin L."/>
            <person name="Pitluck S."/>
            <person name="Kyrpides N."/>
            <person name="Mavromatis K."/>
            <person name="Ivanova N."/>
            <person name="Munk A.C."/>
            <person name="Brettin T."/>
            <person name="Detter J.C."/>
            <person name="Han C."/>
            <person name="Tapia R."/>
            <person name="Land M."/>
            <person name="Hauser L."/>
            <person name="Markowitz V."/>
            <person name="Cheng J.-F."/>
            <person name="Hugenholtz P."/>
            <person name="Woyke T."/>
            <person name="Wu D."/>
            <person name="Gronow S."/>
            <person name="Wellnitz S."/>
            <person name="Brambilla E."/>
            <person name="Klenk H.-P."/>
            <person name="Eisen J.A."/>
        </authorList>
    </citation>
    <scope>NUCLEOTIDE SEQUENCE</scope>
    <source>
        <strain>WB4</strain>
    </source>
</reference>
<organism evidence="15 16">
    <name type="scientific">Paludibacter propionicigenes (strain DSM 17365 / JCM 13257 / WB4)</name>
    <dbReference type="NCBI Taxonomy" id="694427"/>
    <lineage>
        <taxon>Bacteria</taxon>
        <taxon>Pseudomonadati</taxon>
        <taxon>Bacteroidota</taxon>
        <taxon>Bacteroidia</taxon>
        <taxon>Bacteroidales</taxon>
        <taxon>Paludibacteraceae</taxon>
        <taxon>Paludibacter</taxon>
    </lineage>
</organism>
<accession>E4T781</accession>
<comment type="function">
    <text evidence="13">Key component of the F(0) channel; it plays a direct role in translocation across the membrane. A homomeric c-ring of between 10-14 subunits forms the central stalk rotor element with the F(1) delta and epsilon subunits.</text>
</comment>
<dbReference type="AlphaFoldDB" id="E4T781"/>
<dbReference type="CDD" id="cd18121">
    <property type="entry name" value="ATP-synt_Fo_c"/>
    <property type="match status" value="1"/>
</dbReference>
<evidence type="ECO:0000256" key="7">
    <source>
        <dbReference type="ARBA" id="ARBA00022989"/>
    </source>
</evidence>
<dbReference type="NCBIfam" id="TIGR01260">
    <property type="entry name" value="ATP_synt_c"/>
    <property type="match status" value="1"/>
</dbReference>
<reference evidence="15 16" key="2">
    <citation type="journal article" date="2011" name="Stand. Genomic Sci.">
        <title>Complete genome sequence of Paludibacter propionicigenes type strain (WB4).</title>
        <authorList>
            <person name="Gronow S."/>
            <person name="Munk C."/>
            <person name="Lapidus A."/>
            <person name="Nolan M."/>
            <person name="Lucas S."/>
            <person name="Hammon N."/>
            <person name="Deshpande S."/>
            <person name="Cheng J.F."/>
            <person name="Tapia R."/>
            <person name="Han C."/>
            <person name="Goodwin L."/>
            <person name="Pitluck S."/>
            <person name="Liolios K."/>
            <person name="Ivanova N."/>
            <person name="Mavromatis K."/>
            <person name="Mikhailova N."/>
            <person name="Pati A."/>
            <person name="Chen A."/>
            <person name="Palaniappan K."/>
            <person name="Land M."/>
            <person name="Hauser L."/>
            <person name="Chang Y.J."/>
            <person name="Jeffries C.D."/>
            <person name="Brambilla E."/>
            <person name="Rohde M."/>
            <person name="Goker M."/>
            <person name="Detter J.C."/>
            <person name="Woyke T."/>
            <person name="Bristow J."/>
            <person name="Eisen J.A."/>
            <person name="Markowitz V."/>
            <person name="Hugenholtz P."/>
            <person name="Kyrpides N.C."/>
            <person name="Klenk H.P."/>
        </authorList>
    </citation>
    <scope>NUCLEOTIDE SEQUENCE [LARGE SCALE GENOMIC DNA]</scope>
    <source>
        <strain evidence="16">DSM 17365 / JCM 13257 / WB4</strain>
    </source>
</reference>
<dbReference type="InterPro" id="IPR000454">
    <property type="entry name" value="ATP_synth_F0_csu"/>
</dbReference>
<evidence type="ECO:0000256" key="4">
    <source>
        <dbReference type="ARBA" id="ARBA00022547"/>
    </source>
</evidence>
<keyword evidence="9 13" id="KW-0446">Lipid-binding</keyword>
<feature type="transmembrane region" description="Helical" evidence="13">
    <location>
        <begin position="22"/>
        <end position="40"/>
    </location>
</feature>
<dbReference type="HOGENOM" id="CLU_148047_5_0_10"/>
<dbReference type="Proteomes" id="UP000008718">
    <property type="component" value="Chromosome"/>
</dbReference>
<feature type="site" description="Reversibly protonated during proton transport" evidence="13">
    <location>
        <position position="68"/>
    </location>
</feature>
<comment type="similarity">
    <text evidence="2 13">Belongs to the ATPase C chain family.</text>
</comment>
<feature type="domain" description="V-ATPase proteolipid subunit C-like" evidence="14">
    <location>
        <begin position="18"/>
        <end position="78"/>
    </location>
</feature>
<dbReference type="GO" id="GO:0045259">
    <property type="term" value="C:proton-transporting ATP synthase complex"/>
    <property type="evidence" value="ECO:0007669"/>
    <property type="project" value="UniProtKB-KW"/>
</dbReference>